<keyword evidence="2 3" id="KW-0067">ATP-binding</keyword>
<dbReference type="PROSITE" id="PS00107">
    <property type="entry name" value="PROTEIN_KINASE_ATP"/>
    <property type="match status" value="1"/>
</dbReference>
<dbReference type="InterPro" id="IPR000719">
    <property type="entry name" value="Prot_kinase_dom"/>
</dbReference>
<evidence type="ECO:0000256" key="2">
    <source>
        <dbReference type="ARBA" id="ARBA00022840"/>
    </source>
</evidence>
<dbReference type="PROSITE" id="PS50011">
    <property type="entry name" value="PROTEIN_KINASE_DOM"/>
    <property type="match status" value="1"/>
</dbReference>
<proteinExistence type="predicted"/>
<evidence type="ECO:0000259" key="4">
    <source>
        <dbReference type="PROSITE" id="PS50011"/>
    </source>
</evidence>
<dbReference type="Proteomes" id="UP001596163">
    <property type="component" value="Unassembled WGS sequence"/>
</dbReference>
<comment type="caution">
    <text evidence="5">The sequence shown here is derived from an EMBL/GenBank/DDBJ whole genome shotgun (WGS) entry which is preliminary data.</text>
</comment>
<accession>A0ABW0C069</accession>
<evidence type="ECO:0000256" key="1">
    <source>
        <dbReference type="ARBA" id="ARBA00022741"/>
    </source>
</evidence>
<dbReference type="PROSITE" id="PS00108">
    <property type="entry name" value="PROTEIN_KINASE_ST"/>
    <property type="match status" value="1"/>
</dbReference>
<keyword evidence="5" id="KW-0418">Kinase</keyword>
<dbReference type="Pfam" id="PF00069">
    <property type="entry name" value="Pkinase"/>
    <property type="match status" value="1"/>
</dbReference>
<dbReference type="InterPro" id="IPR011009">
    <property type="entry name" value="Kinase-like_dom_sf"/>
</dbReference>
<protein>
    <submittedName>
        <fullName evidence="5">Protein kinase</fullName>
    </submittedName>
</protein>
<feature type="domain" description="Protein kinase" evidence="4">
    <location>
        <begin position="23"/>
        <end position="273"/>
    </location>
</feature>
<sequence length="385" mass="45149">MTRESQAAFENTEIVQFLRQKDFIKIKEIGSGGTGTTVLLRDPIISEDFVCKKFTPMGGNNTEDAFERFINEIKFLHLAYHPNVVRVFNYYLYPKNNTGYIFMEYVDGEPISEYLKLNPDRVNDLFFQAIEGFSHLEKLNLLHRDIKPTNILVSKNGELKIIDFGFSKIPSIKDLSNRENSIILNWPYPLPSECYEGRYSLKSDIYFLGKLFEQIIHDLKIEDFFYSKILESMIEFAENSRLESFSLIQRMLIEEKSPEIEFAPQEILKYQKFSEEISLLLSKIYDEARFDLDFASVQKKLKNVYQNSILETKVFNSADLISCFINGGFWFKSKSFLPTKVLIDFYEVFENSSVTKKKVILNNLYYRLQMTPKHQAQIKEDELPF</sequence>
<dbReference type="Gene3D" id="1.10.510.10">
    <property type="entry name" value="Transferase(Phosphotransferase) domain 1"/>
    <property type="match status" value="1"/>
</dbReference>
<dbReference type="PANTHER" id="PTHR24361">
    <property type="entry name" value="MITOGEN-ACTIVATED KINASE KINASE KINASE"/>
    <property type="match status" value="1"/>
</dbReference>
<evidence type="ECO:0000313" key="5">
    <source>
        <dbReference type="EMBL" id="MFC5193629.1"/>
    </source>
</evidence>
<dbReference type="RefSeq" id="WP_377917749.1">
    <property type="nucleotide sequence ID" value="NZ_JBHSKS010000024.1"/>
</dbReference>
<reference evidence="6" key="1">
    <citation type="journal article" date="2019" name="Int. J. Syst. Evol. Microbiol.">
        <title>The Global Catalogue of Microorganisms (GCM) 10K type strain sequencing project: providing services to taxonomists for standard genome sequencing and annotation.</title>
        <authorList>
            <consortium name="The Broad Institute Genomics Platform"/>
            <consortium name="The Broad Institute Genome Sequencing Center for Infectious Disease"/>
            <person name="Wu L."/>
            <person name="Ma J."/>
        </authorList>
    </citation>
    <scope>NUCLEOTIDE SEQUENCE [LARGE SCALE GENOMIC DNA]</scope>
    <source>
        <strain evidence="6">CGMCC 1.7030</strain>
    </source>
</reference>
<gene>
    <name evidence="5" type="ORF">ACFPIK_17785</name>
</gene>
<dbReference type="SUPFAM" id="SSF56112">
    <property type="entry name" value="Protein kinase-like (PK-like)"/>
    <property type="match status" value="1"/>
</dbReference>
<dbReference type="SMART" id="SM00220">
    <property type="entry name" value="S_TKc"/>
    <property type="match status" value="1"/>
</dbReference>
<keyword evidence="5" id="KW-0808">Transferase</keyword>
<dbReference type="GO" id="GO:0016301">
    <property type="term" value="F:kinase activity"/>
    <property type="evidence" value="ECO:0007669"/>
    <property type="project" value="UniProtKB-KW"/>
</dbReference>
<keyword evidence="1 3" id="KW-0547">Nucleotide-binding</keyword>
<dbReference type="InterPro" id="IPR053235">
    <property type="entry name" value="Ser_Thr_kinase"/>
</dbReference>
<dbReference type="InterPro" id="IPR017441">
    <property type="entry name" value="Protein_kinase_ATP_BS"/>
</dbReference>
<dbReference type="InterPro" id="IPR008271">
    <property type="entry name" value="Ser/Thr_kinase_AS"/>
</dbReference>
<evidence type="ECO:0000313" key="6">
    <source>
        <dbReference type="Proteomes" id="UP001596163"/>
    </source>
</evidence>
<keyword evidence="6" id="KW-1185">Reference proteome</keyword>
<evidence type="ECO:0000256" key="3">
    <source>
        <dbReference type="PROSITE-ProRule" id="PRU10141"/>
    </source>
</evidence>
<name>A0ABW0C069_9BACT</name>
<organism evidence="5 6">
    <name type="scientific">Algoriphagus aquatilis</name>
    <dbReference type="NCBI Taxonomy" id="490186"/>
    <lineage>
        <taxon>Bacteria</taxon>
        <taxon>Pseudomonadati</taxon>
        <taxon>Bacteroidota</taxon>
        <taxon>Cytophagia</taxon>
        <taxon>Cytophagales</taxon>
        <taxon>Cyclobacteriaceae</taxon>
        <taxon>Algoriphagus</taxon>
    </lineage>
</organism>
<dbReference type="EMBL" id="JBHSKS010000024">
    <property type="protein sequence ID" value="MFC5193629.1"/>
    <property type="molecule type" value="Genomic_DNA"/>
</dbReference>
<feature type="binding site" evidence="3">
    <location>
        <position position="52"/>
    </location>
    <ligand>
        <name>ATP</name>
        <dbReference type="ChEBI" id="CHEBI:30616"/>
    </ligand>
</feature>